<keyword evidence="5" id="KW-0597">Phosphoprotein</keyword>
<evidence type="ECO:0000256" key="13">
    <source>
        <dbReference type="ARBA" id="ARBA00023136"/>
    </source>
</evidence>
<dbReference type="InterPro" id="IPR004358">
    <property type="entry name" value="Sig_transdc_His_kin-like_C"/>
</dbReference>
<evidence type="ECO:0000256" key="6">
    <source>
        <dbReference type="ARBA" id="ARBA00022679"/>
    </source>
</evidence>
<evidence type="ECO:0000256" key="11">
    <source>
        <dbReference type="ARBA" id="ARBA00022989"/>
    </source>
</evidence>
<name>A0A2N1J5A3_9BACT</name>
<gene>
    <name evidence="16" type="ORF">CP960_03090</name>
</gene>
<dbReference type="InterPro" id="IPR035965">
    <property type="entry name" value="PAS-like_dom_sf"/>
</dbReference>
<dbReference type="GO" id="GO:0005886">
    <property type="term" value="C:plasma membrane"/>
    <property type="evidence" value="ECO:0007669"/>
    <property type="project" value="UniProtKB-SubCell"/>
</dbReference>
<evidence type="ECO:0000256" key="7">
    <source>
        <dbReference type="ARBA" id="ARBA00022692"/>
    </source>
</evidence>
<evidence type="ECO:0000256" key="12">
    <source>
        <dbReference type="ARBA" id="ARBA00023012"/>
    </source>
</evidence>
<keyword evidence="13 14" id="KW-0472">Membrane</keyword>
<dbReference type="SUPFAM" id="SSF55874">
    <property type="entry name" value="ATPase domain of HSP90 chaperone/DNA topoisomerase II/histidine kinase"/>
    <property type="match status" value="1"/>
</dbReference>
<dbReference type="InterPro" id="IPR003594">
    <property type="entry name" value="HATPase_dom"/>
</dbReference>
<evidence type="ECO:0000256" key="2">
    <source>
        <dbReference type="ARBA" id="ARBA00004651"/>
    </source>
</evidence>
<reference evidence="16 17" key="1">
    <citation type="submission" date="2017-09" db="EMBL/GenBank/DDBJ databases">
        <title>Genomics of the genus Arcobacter.</title>
        <authorList>
            <person name="Perez-Cataluna A."/>
            <person name="Figueras M.J."/>
            <person name="Salas-Masso N."/>
        </authorList>
    </citation>
    <scope>NUCLEOTIDE SEQUENCE [LARGE SCALE GENOMIC DNA]</scope>
    <source>
        <strain evidence="16 17">DSM 18005</strain>
    </source>
</reference>
<dbReference type="AlphaFoldDB" id="A0A2N1J5A3"/>
<keyword evidence="12" id="KW-0902">Two-component regulatory system</keyword>
<dbReference type="Pfam" id="PF00512">
    <property type="entry name" value="HisKA"/>
    <property type="match status" value="1"/>
</dbReference>
<evidence type="ECO:0000256" key="3">
    <source>
        <dbReference type="ARBA" id="ARBA00012438"/>
    </source>
</evidence>
<dbReference type="RefSeq" id="WP_101183772.1">
    <property type="nucleotide sequence ID" value="NZ_CP031218.1"/>
</dbReference>
<keyword evidence="9" id="KW-0418">Kinase</keyword>
<feature type="transmembrane region" description="Helical" evidence="14">
    <location>
        <begin position="269"/>
        <end position="289"/>
    </location>
</feature>
<dbReference type="OrthoDB" id="9805967at2"/>
<dbReference type="InterPro" id="IPR036890">
    <property type="entry name" value="HATPase_C_sf"/>
</dbReference>
<dbReference type="EMBL" id="NXIF01000010">
    <property type="protein sequence ID" value="PKI81694.1"/>
    <property type="molecule type" value="Genomic_DNA"/>
</dbReference>
<dbReference type="PROSITE" id="PS50109">
    <property type="entry name" value="HIS_KIN"/>
    <property type="match status" value="1"/>
</dbReference>
<dbReference type="PRINTS" id="PR00344">
    <property type="entry name" value="BCTRLSENSOR"/>
</dbReference>
<dbReference type="GO" id="GO:0005524">
    <property type="term" value="F:ATP binding"/>
    <property type="evidence" value="ECO:0007669"/>
    <property type="project" value="UniProtKB-KW"/>
</dbReference>
<evidence type="ECO:0000256" key="8">
    <source>
        <dbReference type="ARBA" id="ARBA00022741"/>
    </source>
</evidence>
<dbReference type="InterPro" id="IPR003661">
    <property type="entry name" value="HisK_dim/P_dom"/>
</dbReference>
<protein>
    <recommendedName>
        <fullName evidence="3">histidine kinase</fullName>
        <ecNumber evidence="3">2.7.13.3</ecNumber>
    </recommendedName>
</protein>
<keyword evidence="6" id="KW-0808">Transferase</keyword>
<dbReference type="PANTHER" id="PTHR43065:SF46">
    <property type="entry name" value="C4-DICARBOXYLATE TRANSPORT SENSOR PROTEIN DCTB"/>
    <property type="match status" value="1"/>
</dbReference>
<evidence type="ECO:0000256" key="10">
    <source>
        <dbReference type="ARBA" id="ARBA00022840"/>
    </source>
</evidence>
<dbReference type="KEGG" id="ahs:AHALO_2001"/>
<keyword evidence="10" id="KW-0067">ATP-binding</keyword>
<proteinExistence type="predicted"/>
<dbReference type="CDD" id="cd00082">
    <property type="entry name" value="HisKA"/>
    <property type="match status" value="1"/>
</dbReference>
<evidence type="ECO:0000259" key="15">
    <source>
        <dbReference type="PROSITE" id="PS50109"/>
    </source>
</evidence>
<evidence type="ECO:0000256" key="4">
    <source>
        <dbReference type="ARBA" id="ARBA00022475"/>
    </source>
</evidence>
<comment type="catalytic activity">
    <reaction evidence="1">
        <text>ATP + protein L-histidine = ADP + protein N-phospho-L-histidine.</text>
        <dbReference type="EC" id="2.7.13.3"/>
    </reaction>
</comment>
<evidence type="ECO:0000256" key="1">
    <source>
        <dbReference type="ARBA" id="ARBA00000085"/>
    </source>
</evidence>
<dbReference type="InterPro" id="IPR005467">
    <property type="entry name" value="His_kinase_dom"/>
</dbReference>
<dbReference type="SUPFAM" id="SSF47384">
    <property type="entry name" value="Homodimeric domain of signal transducing histidine kinase"/>
    <property type="match status" value="1"/>
</dbReference>
<accession>A0A2N1J5A3</accession>
<dbReference type="Gene3D" id="3.30.450.20">
    <property type="entry name" value="PAS domain"/>
    <property type="match status" value="3"/>
</dbReference>
<evidence type="ECO:0000256" key="9">
    <source>
        <dbReference type="ARBA" id="ARBA00022777"/>
    </source>
</evidence>
<dbReference type="PANTHER" id="PTHR43065">
    <property type="entry name" value="SENSOR HISTIDINE KINASE"/>
    <property type="match status" value="1"/>
</dbReference>
<evidence type="ECO:0000256" key="5">
    <source>
        <dbReference type="ARBA" id="ARBA00022553"/>
    </source>
</evidence>
<organism evidence="16 17">
    <name type="scientific">Malaciobacter halophilus</name>
    <dbReference type="NCBI Taxonomy" id="197482"/>
    <lineage>
        <taxon>Bacteria</taxon>
        <taxon>Pseudomonadati</taxon>
        <taxon>Campylobacterota</taxon>
        <taxon>Epsilonproteobacteria</taxon>
        <taxon>Campylobacterales</taxon>
        <taxon>Arcobacteraceae</taxon>
        <taxon>Malaciobacter</taxon>
    </lineage>
</organism>
<sequence>MKSLKNTISSFIILSIATVSILVGVIAMLNFYDMKINSVEHTQKQFLKQVDFEAIKLIQKIESVASHIARKNNITNESLKDIVTLNSDISSIFVLNKEGILKKFYSKQVDNIYVGFDYSNKDFFKDIKNSSFSWSNVFLSSVNNTPSISYSLKYENRVIVIELKLDELTQFVTRFKNSDGTHMIRMVDKNGVFIFNPDSKKLVNQRFNIKNSLVYDELIKDKAMFKIRSFYNIKRDVKNIGMYTKVKKTGWIIIIRENHETLIRSLEKILILIFLIIVLFILFALYFVFKIFNKIFFELDYLQQRAKDISNGDYTKTLKQSKFKEVSGLINSFDKMKKQIKKREKNLKASRDSFEYLLNSTMEAIVLHDTKKIYDVNDVTLKLLKIKNKEDILGKSPFVYISDSSYEKVAKNFQKNTTPYELELKDTKGETFTALGQGKFIVLNQKRLKISCFIDITELKNKDKLISQQAKMVSMGEMIGNIAHQWRQPLSSISTAASGLKVEKELEILDDESLENALNMIIKNTQYLSKTIDDFRNFFKVDKQIEIIDVNDVMKKALKLLESSFKDHGIEVVMNFSKNMTINGFSNELAQAFINIINNSKDALKLNNIERKLIVIDTYISKNSVVIIIKDNAGGISKEVKPKIFEPYFTTKHQTQGTGIGLYMTHQIIVDHMNGNIQVENVKFKYEKIEYKGCEFKISFDYIENT</sequence>
<evidence type="ECO:0000313" key="16">
    <source>
        <dbReference type="EMBL" id="PKI81694.1"/>
    </source>
</evidence>
<dbReference type="InterPro" id="IPR033479">
    <property type="entry name" value="dCache_1"/>
</dbReference>
<dbReference type="InterPro" id="IPR036097">
    <property type="entry name" value="HisK_dim/P_sf"/>
</dbReference>
<evidence type="ECO:0000313" key="17">
    <source>
        <dbReference type="Proteomes" id="UP000233248"/>
    </source>
</evidence>
<dbReference type="CDD" id="cd18774">
    <property type="entry name" value="PDC2_HK_sensor"/>
    <property type="match status" value="1"/>
</dbReference>
<keyword evidence="7 14" id="KW-0812">Transmembrane</keyword>
<dbReference type="GO" id="GO:0000155">
    <property type="term" value="F:phosphorelay sensor kinase activity"/>
    <property type="evidence" value="ECO:0007669"/>
    <property type="project" value="InterPro"/>
</dbReference>
<dbReference type="SMART" id="SM00387">
    <property type="entry name" value="HATPase_c"/>
    <property type="match status" value="1"/>
</dbReference>
<dbReference type="Gene3D" id="6.10.340.10">
    <property type="match status" value="1"/>
</dbReference>
<dbReference type="EC" id="2.7.13.3" evidence="3"/>
<comment type="caution">
    <text evidence="16">The sequence shown here is derived from an EMBL/GenBank/DDBJ whole genome shotgun (WGS) entry which is preliminary data.</text>
</comment>
<keyword evidence="17" id="KW-1185">Reference proteome</keyword>
<comment type="subcellular location">
    <subcellularLocation>
        <location evidence="2">Cell membrane</location>
        <topology evidence="2">Multi-pass membrane protein</topology>
    </subcellularLocation>
</comment>
<dbReference type="Pfam" id="PF02743">
    <property type="entry name" value="dCache_1"/>
    <property type="match status" value="1"/>
</dbReference>
<keyword evidence="4" id="KW-1003">Cell membrane</keyword>
<dbReference type="SMART" id="SM00388">
    <property type="entry name" value="HisKA"/>
    <property type="match status" value="1"/>
</dbReference>
<feature type="domain" description="Histidine kinase" evidence="15">
    <location>
        <begin position="481"/>
        <end position="704"/>
    </location>
</feature>
<dbReference type="Proteomes" id="UP000233248">
    <property type="component" value="Unassembled WGS sequence"/>
</dbReference>
<dbReference type="Gene3D" id="1.10.287.130">
    <property type="match status" value="1"/>
</dbReference>
<dbReference type="SUPFAM" id="SSF55785">
    <property type="entry name" value="PYP-like sensor domain (PAS domain)"/>
    <property type="match status" value="1"/>
</dbReference>
<keyword evidence="11 14" id="KW-1133">Transmembrane helix</keyword>
<dbReference type="Pfam" id="PF02518">
    <property type="entry name" value="HATPase_c"/>
    <property type="match status" value="1"/>
</dbReference>
<dbReference type="Gene3D" id="3.30.565.10">
    <property type="entry name" value="Histidine kinase-like ATPase, C-terminal domain"/>
    <property type="match status" value="1"/>
</dbReference>
<keyword evidence="8" id="KW-0547">Nucleotide-binding</keyword>
<feature type="transmembrane region" description="Helical" evidence="14">
    <location>
        <begin position="12"/>
        <end position="32"/>
    </location>
</feature>
<evidence type="ECO:0000256" key="14">
    <source>
        <dbReference type="SAM" id="Phobius"/>
    </source>
</evidence>